<reference evidence="1 2" key="1">
    <citation type="submission" date="2019-09" db="EMBL/GenBank/DDBJ databases">
        <title>Draft genome sequence of Ginsengibacter sp. BR5-29.</title>
        <authorList>
            <person name="Im W.-T."/>
        </authorList>
    </citation>
    <scope>NUCLEOTIDE SEQUENCE [LARGE SCALE GENOMIC DNA]</scope>
    <source>
        <strain evidence="1 2">BR5-29</strain>
    </source>
</reference>
<gene>
    <name evidence="1" type="ORF">FW778_17405</name>
</gene>
<sequence length="183" mass="19841">MKRLILISLIGGLIFINLSSCKKVLAAVYGGTDVTVPQFQLILPQIYSVPPGEIPLGSYSYYINLDSSVRASTGGVFGANAVNSVKIKKVTIKITNPDAYDNLANIDSARVTLQSSSNNNPLQLFTIGFPATYDDTYDYTTSNSPELLPYVKGNIIIYNVFGKLRTPTNKPLGLTVDVTLRAN</sequence>
<dbReference type="RefSeq" id="WP_150416132.1">
    <property type="nucleotide sequence ID" value="NZ_VYQF01000006.1"/>
</dbReference>
<protein>
    <submittedName>
        <fullName evidence="1">Uncharacterized protein</fullName>
    </submittedName>
</protein>
<comment type="caution">
    <text evidence="1">The sequence shown here is derived from an EMBL/GenBank/DDBJ whole genome shotgun (WGS) entry which is preliminary data.</text>
</comment>
<dbReference type="EMBL" id="VYQF01000006">
    <property type="protein sequence ID" value="KAA9037204.1"/>
    <property type="molecule type" value="Genomic_DNA"/>
</dbReference>
<proteinExistence type="predicted"/>
<keyword evidence="2" id="KW-1185">Reference proteome</keyword>
<evidence type="ECO:0000313" key="1">
    <source>
        <dbReference type="EMBL" id="KAA9037204.1"/>
    </source>
</evidence>
<evidence type="ECO:0000313" key="2">
    <source>
        <dbReference type="Proteomes" id="UP000326903"/>
    </source>
</evidence>
<organism evidence="1 2">
    <name type="scientific">Ginsengibacter hankyongi</name>
    <dbReference type="NCBI Taxonomy" id="2607284"/>
    <lineage>
        <taxon>Bacteria</taxon>
        <taxon>Pseudomonadati</taxon>
        <taxon>Bacteroidota</taxon>
        <taxon>Chitinophagia</taxon>
        <taxon>Chitinophagales</taxon>
        <taxon>Chitinophagaceae</taxon>
        <taxon>Ginsengibacter</taxon>
    </lineage>
</organism>
<dbReference type="AlphaFoldDB" id="A0A5J5IGE8"/>
<name>A0A5J5IGE8_9BACT</name>
<dbReference type="Proteomes" id="UP000326903">
    <property type="component" value="Unassembled WGS sequence"/>
</dbReference>
<accession>A0A5J5IGE8</accession>